<dbReference type="AlphaFoldDB" id="A0A6M4JGG6"/>
<sequence length="689" mass="77193">MKKSKKILFSFASLGVALSLVSVPFIAAACTQAKSDTELNADSAVKQLEEKYNKEKNSLSDEEKAKREQEIQEFKDAIANKNTNAIQQKIDKFKATKPIIFSAPQGKFWPLMTAVAPIIQYYNESHKHDKDFLPVVLKTQEDIKTFSQTELVNQTIRAFDEKDDEQNISSILLGDQIGASILNSKDRLLDMKDAFNVKFDEKIKDVHSELPGEDINDKSKIYSIPFDLSDTDGLIFNLDVMNKLFEIIKGAGGEVSGTIYDKAVAASKTGNSIPERSPFYAIKAKTTNNLNTMKVTDKTFETFKGVKDFVTQVYENTEFDQTKMGKVTKNGRLLSIDYQGDVFLKELVSKTQEQPKLWNLKANDNAVEKSVIDYSNLKNKESAQAKNFVALWDEYKNSIKHQQIKAADSTVSKPINFQSIQFKENGVIDWGGFDLMRFEAAIAFGAVVGDARIKQSPISVAYHLDAFKITDETQRKAEYSLWTKDEDMLVSSSIDKYSPESKQVFWEGGSSLLAVKSDDEEKNKATINFLNFLFNGKTETPDKKMIDNWLFIAETSGYIVPTAAVVTNDKLQELKTRQTELRSKFEAKAKELGENGKNFLVKDSIRDYLATAVYNLESAIVSLESILKFAKGSAHDTNYVGDSKSVKLAGKISNELLELSQLDANNNAKSTKSGKDVLNELQAEEAKEK</sequence>
<dbReference type="RefSeq" id="WP_171112893.1">
    <property type="nucleotide sequence ID" value="NZ_CP053097.1"/>
</dbReference>
<feature type="chain" id="PRO_5026727284" description="Lipoprotein" evidence="2">
    <location>
        <begin position="28"/>
        <end position="689"/>
    </location>
</feature>
<evidence type="ECO:0000313" key="4">
    <source>
        <dbReference type="Proteomes" id="UP000502118"/>
    </source>
</evidence>
<protein>
    <recommendedName>
        <fullName evidence="5">Lipoprotein</fullName>
    </recommendedName>
</protein>
<dbReference type="Proteomes" id="UP000502118">
    <property type="component" value="Chromosome"/>
</dbReference>
<evidence type="ECO:0000256" key="1">
    <source>
        <dbReference type="SAM" id="Coils"/>
    </source>
</evidence>
<dbReference type="NCBIfam" id="NF045826">
    <property type="entry name" value="lipo_P68"/>
    <property type="match status" value="1"/>
</dbReference>
<evidence type="ECO:0008006" key="5">
    <source>
        <dbReference type="Google" id="ProtNLM"/>
    </source>
</evidence>
<organism evidence="3 4">
    <name type="scientific">Mycoplasma miroungirhinis</name>
    <dbReference type="NCBI Taxonomy" id="754516"/>
    <lineage>
        <taxon>Bacteria</taxon>
        <taxon>Bacillati</taxon>
        <taxon>Mycoplasmatota</taxon>
        <taxon>Mollicutes</taxon>
        <taxon>Mycoplasmataceae</taxon>
        <taxon>Mycoplasma</taxon>
    </lineage>
</organism>
<name>A0A6M4JGG6_9MOLU</name>
<feature type="signal peptide" evidence="2">
    <location>
        <begin position="1"/>
        <end position="27"/>
    </location>
</feature>
<keyword evidence="1" id="KW-0175">Coiled coil</keyword>
<proteinExistence type="predicted"/>
<keyword evidence="4" id="KW-1185">Reference proteome</keyword>
<dbReference type="PROSITE" id="PS51257">
    <property type="entry name" value="PROKAR_LIPOPROTEIN"/>
    <property type="match status" value="1"/>
</dbReference>
<gene>
    <name evidence="3" type="ORF">HLA92_01630</name>
</gene>
<accession>A0A6M4JGG6</accession>
<dbReference type="KEGG" id="mmio:HLA92_01630"/>
<evidence type="ECO:0000313" key="3">
    <source>
        <dbReference type="EMBL" id="QJR44132.1"/>
    </source>
</evidence>
<reference evidence="3 4" key="1">
    <citation type="submission" date="2020-05" db="EMBL/GenBank/DDBJ databases">
        <title>Novel Mycoplasma species detected in Mirounga angustirostris (northern elephant seal) from the USA.</title>
        <authorList>
            <person name="Volokhov D.V."/>
        </authorList>
    </citation>
    <scope>NUCLEOTIDE SEQUENCE [LARGE SCALE GENOMIC DNA]</scope>
    <source>
        <strain evidence="3 4">Mirounga ES2806-NAS</strain>
    </source>
</reference>
<dbReference type="InterPro" id="IPR054825">
    <property type="entry name" value="P68-like"/>
</dbReference>
<keyword evidence="2" id="KW-0732">Signal</keyword>
<evidence type="ECO:0000256" key="2">
    <source>
        <dbReference type="SAM" id="SignalP"/>
    </source>
</evidence>
<feature type="coiled-coil region" evidence="1">
    <location>
        <begin position="45"/>
        <end position="84"/>
    </location>
</feature>
<dbReference type="EMBL" id="CP053097">
    <property type="protein sequence ID" value="QJR44132.1"/>
    <property type="molecule type" value="Genomic_DNA"/>
</dbReference>